<feature type="transmembrane region" description="Helical" evidence="2">
    <location>
        <begin position="70"/>
        <end position="89"/>
    </location>
</feature>
<dbReference type="RefSeq" id="XP_014536487.1">
    <property type="nucleotide sequence ID" value="XM_014681001.1"/>
</dbReference>
<reference evidence="3 4" key="1">
    <citation type="submission" date="2020-08" db="EMBL/GenBank/DDBJ databases">
        <title>The completed genome sequence of the pathogenic ascomycete fungus Penicillium digitatum.</title>
        <authorList>
            <person name="Wang M."/>
        </authorList>
    </citation>
    <scope>NUCLEOTIDE SEQUENCE [LARGE SCALE GENOMIC DNA]</scope>
    <source>
        <strain evidence="3 4">PdW03</strain>
    </source>
</reference>
<protein>
    <submittedName>
        <fullName evidence="3">KRR1 small subunit processome component protein</fullName>
    </submittedName>
</protein>
<proteinExistence type="predicted"/>
<dbReference type="OMA" id="GWLIWRV"/>
<evidence type="ECO:0000313" key="3">
    <source>
        <dbReference type="EMBL" id="QQK46878.1"/>
    </source>
</evidence>
<feature type="region of interest" description="Disordered" evidence="1">
    <location>
        <begin position="1"/>
        <end position="31"/>
    </location>
</feature>
<name>A0A7T6XSZ7_PENDI</name>
<evidence type="ECO:0000256" key="1">
    <source>
        <dbReference type="SAM" id="MobiDB-lite"/>
    </source>
</evidence>
<keyword evidence="2" id="KW-1133">Transmembrane helix</keyword>
<dbReference type="KEGG" id="pdp:PDIP_30260"/>
<dbReference type="GeneID" id="26231346"/>
<evidence type="ECO:0000256" key="2">
    <source>
        <dbReference type="SAM" id="Phobius"/>
    </source>
</evidence>
<keyword evidence="2" id="KW-0812">Transmembrane</keyword>
<evidence type="ECO:0000313" key="4">
    <source>
        <dbReference type="Proteomes" id="UP000595662"/>
    </source>
</evidence>
<dbReference type="Proteomes" id="UP000595662">
    <property type="component" value="Chromosome 5"/>
</dbReference>
<feature type="compositionally biased region" description="Basic residues" evidence="1">
    <location>
        <begin position="1"/>
        <end position="10"/>
    </location>
</feature>
<dbReference type="EMBL" id="CP060778">
    <property type="protein sequence ID" value="QQK46878.1"/>
    <property type="molecule type" value="Genomic_DNA"/>
</dbReference>
<accession>A0A7T6XSZ7</accession>
<dbReference type="VEuPathDB" id="FungiDB:PDIP_30260"/>
<feature type="compositionally biased region" description="Low complexity" evidence="1">
    <location>
        <begin position="11"/>
        <end position="29"/>
    </location>
</feature>
<sequence>MAKSSRRSGRGKTTTTLSGAATPSSASSGPIPPFTKVPKALQSFVEPLSPDEVYLVHIDITAEELKRQTFTVPLIVNLVVAAVIGLRVYLGISTYPALIATLIGLQSSMAVDMAATPWTDAVKIILRRTGTICIDYFLVTLLWSWPVNFIRGPVLWRRAIGFREGEVIVRRSNHSWSKELERNRWIREDEVHREKIVAAVTPEKIGKTGYLLVDEDWNLDYAAMVRAHALIDHTRRGDGVQMDEFRTAVLVNTDADGWLIWRVGDENTPIDEKRSVQRDQILAFKDKLAEMGKEDLFLRWVELIQWESSQPGGFTAERQRSAMLQAKQMFEDEKVDFSQFWDDMGGMEGIEGLN</sequence>
<organism evidence="3 4">
    <name type="scientific">Penicillium digitatum</name>
    <name type="common">Green mold</name>
    <dbReference type="NCBI Taxonomy" id="36651"/>
    <lineage>
        <taxon>Eukaryota</taxon>
        <taxon>Fungi</taxon>
        <taxon>Dikarya</taxon>
        <taxon>Ascomycota</taxon>
        <taxon>Pezizomycotina</taxon>
        <taxon>Eurotiomycetes</taxon>
        <taxon>Eurotiomycetidae</taxon>
        <taxon>Eurotiales</taxon>
        <taxon>Aspergillaceae</taxon>
        <taxon>Penicillium</taxon>
    </lineage>
</organism>
<keyword evidence="2" id="KW-0472">Membrane</keyword>
<gene>
    <name evidence="3" type="ORF">Pdw03_1776</name>
</gene>
<dbReference type="AlphaFoldDB" id="A0A7T6XSZ7"/>